<proteinExistence type="predicted"/>
<evidence type="ECO:0000313" key="1">
    <source>
        <dbReference type="EMBL" id="QEN03717.1"/>
    </source>
</evidence>
<dbReference type="Proteomes" id="UP000323824">
    <property type="component" value="Chromosome"/>
</dbReference>
<dbReference type="KEGG" id="sper:EW093_03035"/>
<dbReference type="OrthoDB" id="9808591at2"/>
<gene>
    <name evidence="1" type="ORF">EW093_03035</name>
</gene>
<reference evidence="1 2" key="2">
    <citation type="submission" date="2019-09" db="EMBL/GenBank/DDBJ databases">
        <title>Complete Genome Sequence and Methylome Analysis of free living Spirochaetas.</title>
        <authorList>
            <person name="Leshcheva N."/>
            <person name="Mikheeva N."/>
        </authorList>
    </citation>
    <scope>NUCLEOTIDE SEQUENCE [LARGE SCALE GENOMIC DNA]</scope>
    <source>
        <strain evidence="1 2">P</strain>
    </source>
</reference>
<dbReference type="RefSeq" id="WP_149566975.1">
    <property type="nucleotide sequence ID" value="NZ_CP035807.1"/>
</dbReference>
<keyword evidence="2" id="KW-1185">Reference proteome</keyword>
<dbReference type="EMBL" id="CP035807">
    <property type="protein sequence ID" value="QEN03717.1"/>
    <property type="molecule type" value="Genomic_DNA"/>
</dbReference>
<name>A0A5C1Q8G2_9SPIO</name>
<dbReference type="AlphaFoldDB" id="A0A5C1Q8G2"/>
<accession>A0A5C1Q8G2</accession>
<organism evidence="1 2">
    <name type="scientific">Thiospirochaeta perfilievii</name>
    <dbReference type="NCBI Taxonomy" id="252967"/>
    <lineage>
        <taxon>Bacteria</taxon>
        <taxon>Pseudomonadati</taxon>
        <taxon>Spirochaetota</taxon>
        <taxon>Spirochaetia</taxon>
        <taxon>Spirochaetales</taxon>
        <taxon>Spirochaetaceae</taxon>
        <taxon>Thiospirochaeta</taxon>
    </lineage>
</organism>
<evidence type="ECO:0000313" key="2">
    <source>
        <dbReference type="Proteomes" id="UP000323824"/>
    </source>
</evidence>
<sequence>MDFKKVTQESSNKLWDIYSSNNDSKSKEFVNRLYDESLVILKSRILHQQKVLKGCCIPGYDKIYLSVDGKYHMCEKGNQNHPIGSIHCGLNEEVIEKHLDFMTELHTEKCHYCPISNLCDVCFKHFETEQIQMSKHTGLLGLYYSKKEFDRDTRI</sequence>
<protein>
    <submittedName>
        <fullName evidence="1">Uncharacterized protein</fullName>
    </submittedName>
</protein>
<reference evidence="1 2" key="1">
    <citation type="submission" date="2019-02" db="EMBL/GenBank/DDBJ databases">
        <authorList>
            <person name="Fomenkov A."/>
            <person name="Dubinina G."/>
            <person name="Grabovich M."/>
            <person name="Vincze T."/>
            <person name="Roberts R.J."/>
        </authorList>
    </citation>
    <scope>NUCLEOTIDE SEQUENCE [LARGE SCALE GENOMIC DNA]</scope>
    <source>
        <strain evidence="1 2">P</strain>
    </source>
</reference>